<dbReference type="Proteomes" id="UP000053660">
    <property type="component" value="Unassembled WGS sequence"/>
</dbReference>
<reference evidence="2 3" key="1">
    <citation type="submission" date="2014-03" db="EMBL/GenBank/DDBJ databases">
        <title>Draft genome of the hookworm Oesophagostomum dentatum.</title>
        <authorList>
            <person name="Mitreva M."/>
        </authorList>
    </citation>
    <scope>NUCLEOTIDE SEQUENCE [LARGE SCALE GENOMIC DNA]</scope>
    <source>
        <strain evidence="2 3">OD-Hann</strain>
    </source>
</reference>
<dbReference type="OrthoDB" id="5809263at2759"/>
<organism evidence="2 3">
    <name type="scientific">Oesophagostomum dentatum</name>
    <name type="common">Nodular worm</name>
    <dbReference type="NCBI Taxonomy" id="61180"/>
    <lineage>
        <taxon>Eukaryota</taxon>
        <taxon>Metazoa</taxon>
        <taxon>Ecdysozoa</taxon>
        <taxon>Nematoda</taxon>
        <taxon>Chromadorea</taxon>
        <taxon>Rhabditida</taxon>
        <taxon>Rhabditina</taxon>
        <taxon>Rhabditomorpha</taxon>
        <taxon>Strongyloidea</taxon>
        <taxon>Strongylidae</taxon>
        <taxon>Oesophagostomum</taxon>
    </lineage>
</organism>
<feature type="signal peptide" evidence="1">
    <location>
        <begin position="1"/>
        <end position="18"/>
    </location>
</feature>
<dbReference type="InterPro" id="IPR045860">
    <property type="entry name" value="Snake_toxin-like_sf"/>
</dbReference>
<evidence type="ECO:0000313" key="2">
    <source>
        <dbReference type="EMBL" id="KHJ87552.1"/>
    </source>
</evidence>
<accession>A0A0B1SVL0</accession>
<keyword evidence="3" id="KW-1185">Reference proteome</keyword>
<sequence length="125" mass="13697">MLAVGSVIFASVFAAVLSLECHTGYSVIKGSRIGEEIKQCGKDTDYCYNATAPIFTFGNLQKAGCNTFVCQFFDEGCHEREVLGVLVKFCCCRNEDLCNRGKMTGTVPLLDRGTAVIKEVVDFFD</sequence>
<keyword evidence="1" id="KW-0732">Signal</keyword>
<name>A0A0B1SVL0_OESDE</name>
<proteinExistence type="predicted"/>
<dbReference type="PANTHER" id="PTHR21749:SF3">
    <property type="entry name" value="ACTIVIN_RECP DOMAIN-CONTAINING PROTEIN"/>
    <property type="match status" value="1"/>
</dbReference>
<dbReference type="AlphaFoldDB" id="A0A0B1SVL0"/>
<dbReference type="PANTHER" id="PTHR21749">
    <property type="entry name" value="PRION-LIKE- Q/N-RICH -DOMAIN-BEARING PROTEIN PROTEIN 24"/>
    <property type="match status" value="1"/>
</dbReference>
<gene>
    <name evidence="2" type="ORF">OESDEN_12672</name>
</gene>
<feature type="chain" id="PRO_5002061890" description="ET module" evidence="1">
    <location>
        <begin position="19"/>
        <end position="125"/>
    </location>
</feature>
<evidence type="ECO:0000256" key="1">
    <source>
        <dbReference type="SAM" id="SignalP"/>
    </source>
</evidence>
<protein>
    <recommendedName>
        <fullName evidence="4">ET module</fullName>
    </recommendedName>
</protein>
<dbReference type="SUPFAM" id="SSF57302">
    <property type="entry name" value="Snake toxin-like"/>
    <property type="match status" value="1"/>
</dbReference>
<evidence type="ECO:0000313" key="3">
    <source>
        <dbReference type="Proteomes" id="UP000053660"/>
    </source>
</evidence>
<evidence type="ECO:0008006" key="4">
    <source>
        <dbReference type="Google" id="ProtNLM"/>
    </source>
</evidence>
<dbReference type="EMBL" id="KN557497">
    <property type="protein sequence ID" value="KHJ87552.1"/>
    <property type="molecule type" value="Genomic_DNA"/>
</dbReference>